<evidence type="ECO:0000256" key="3">
    <source>
        <dbReference type="ARBA" id="ARBA00022490"/>
    </source>
</evidence>
<dbReference type="EMBL" id="JADKPV010000001">
    <property type="protein sequence ID" value="MBF4499773.1"/>
    <property type="molecule type" value="Genomic_DNA"/>
</dbReference>
<organism evidence="6 7">
    <name type="scientific">Savagea serpentis</name>
    <dbReference type="NCBI Taxonomy" id="2785297"/>
    <lineage>
        <taxon>Bacteria</taxon>
        <taxon>Bacillati</taxon>
        <taxon>Bacillota</taxon>
        <taxon>Bacilli</taxon>
        <taxon>Bacillales</taxon>
        <taxon>Caryophanaceae</taxon>
        <taxon>Savagea</taxon>
    </lineage>
</organism>
<keyword evidence="5" id="KW-0560">Oxidoreductase</keyword>
<dbReference type="GO" id="GO:0004757">
    <property type="term" value="F:sepiapterin reductase (NADP+) activity"/>
    <property type="evidence" value="ECO:0007669"/>
    <property type="project" value="TreeGrafter"/>
</dbReference>
<comment type="similarity">
    <text evidence="2">Belongs to the short-chain dehydrogenases/reductases (SDR) family.</text>
</comment>
<evidence type="ECO:0000256" key="1">
    <source>
        <dbReference type="ARBA" id="ARBA00004496"/>
    </source>
</evidence>
<protein>
    <submittedName>
        <fullName evidence="6">SDR family NAD(P)-dependent oxidoreductase</fullName>
    </submittedName>
</protein>
<dbReference type="InterPro" id="IPR036291">
    <property type="entry name" value="NAD(P)-bd_dom_sf"/>
</dbReference>
<dbReference type="GO" id="GO:0006729">
    <property type="term" value="P:tetrahydrobiopterin biosynthetic process"/>
    <property type="evidence" value="ECO:0007669"/>
    <property type="project" value="TreeGrafter"/>
</dbReference>
<evidence type="ECO:0000313" key="7">
    <source>
        <dbReference type="Proteomes" id="UP000622653"/>
    </source>
</evidence>
<keyword evidence="7" id="KW-1185">Reference proteome</keyword>
<dbReference type="PRINTS" id="PR00081">
    <property type="entry name" value="GDHRDH"/>
</dbReference>
<evidence type="ECO:0000256" key="4">
    <source>
        <dbReference type="ARBA" id="ARBA00022857"/>
    </source>
</evidence>
<dbReference type="PROSITE" id="PS00061">
    <property type="entry name" value="ADH_SHORT"/>
    <property type="match status" value="1"/>
</dbReference>
<dbReference type="Gene3D" id="3.40.50.720">
    <property type="entry name" value="NAD(P)-binding Rossmann-like Domain"/>
    <property type="match status" value="1"/>
</dbReference>
<keyword evidence="4" id="KW-0521">NADP</keyword>
<dbReference type="PANTHER" id="PTHR44085">
    <property type="entry name" value="SEPIAPTERIN REDUCTASE"/>
    <property type="match status" value="1"/>
</dbReference>
<dbReference type="InterPro" id="IPR051721">
    <property type="entry name" value="Biopterin_syn/organic_redct"/>
</dbReference>
<name>A0A8J7G618_9BACL</name>
<sequence length="239" mass="26502">MEVYIVTGASKGIGKALMDQLEHEGHIVYGLARTNDKARRNLVKVDVTADVATIEVEKFIKRHLQEATSFTLINNAGIVEPIGLVGLLDREAIARAIEVNVTAPIQLANAFISALQEEDVEKRIMNISSGAGRKQYDGWGVYGTTKAALDHFSTIVHEEQKKQAHPVQIVSIAPGIIDTNMQEVIRSSDESHFPLLEHFIDYKETGALATPEETAARLLTFLRSEWMNERVIADVRDVE</sequence>
<evidence type="ECO:0000313" key="6">
    <source>
        <dbReference type="EMBL" id="MBF4499773.1"/>
    </source>
</evidence>
<dbReference type="GO" id="GO:0005737">
    <property type="term" value="C:cytoplasm"/>
    <property type="evidence" value="ECO:0007669"/>
    <property type="project" value="UniProtKB-SubCell"/>
</dbReference>
<comment type="subcellular location">
    <subcellularLocation>
        <location evidence="1">Cytoplasm</location>
    </subcellularLocation>
</comment>
<evidence type="ECO:0000256" key="2">
    <source>
        <dbReference type="ARBA" id="ARBA00006484"/>
    </source>
</evidence>
<dbReference type="Proteomes" id="UP000622653">
    <property type="component" value="Unassembled WGS sequence"/>
</dbReference>
<reference evidence="6" key="1">
    <citation type="submission" date="2020-11" db="EMBL/GenBank/DDBJ databases">
        <title>Multidrug resistant novel bacterium Savagea serpentis sp. nov., isolated from the scats of a vine snake (Ahaetulla nasuta).</title>
        <authorList>
            <person name="Venkata Ramana V."/>
            <person name="Vikas Patil S."/>
            <person name="Yogita Lugani V."/>
        </authorList>
    </citation>
    <scope>NUCLEOTIDE SEQUENCE</scope>
    <source>
        <strain evidence="6">SN6</strain>
    </source>
</reference>
<dbReference type="SUPFAM" id="SSF51735">
    <property type="entry name" value="NAD(P)-binding Rossmann-fold domains"/>
    <property type="match status" value="1"/>
</dbReference>
<dbReference type="PANTHER" id="PTHR44085:SF2">
    <property type="entry name" value="SEPIAPTERIN REDUCTASE"/>
    <property type="match status" value="1"/>
</dbReference>
<keyword evidence="3" id="KW-0963">Cytoplasm</keyword>
<dbReference type="AlphaFoldDB" id="A0A8J7G618"/>
<dbReference type="InterPro" id="IPR002347">
    <property type="entry name" value="SDR_fam"/>
</dbReference>
<dbReference type="RefSeq" id="WP_194561258.1">
    <property type="nucleotide sequence ID" value="NZ_JADKPV010000001.1"/>
</dbReference>
<comment type="caution">
    <text evidence="6">The sequence shown here is derived from an EMBL/GenBank/DDBJ whole genome shotgun (WGS) entry which is preliminary data.</text>
</comment>
<gene>
    <name evidence="6" type="ORF">IRY55_00255</name>
</gene>
<accession>A0A8J7G618</accession>
<proteinExistence type="inferred from homology"/>
<dbReference type="InterPro" id="IPR020904">
    <property type="entry name" value="Sc_DH/Rdtase_CS"/>
</dbReference>
<evidence type="ECO:0000256" key="5">
    <source>
        <dbReference type="ARBA" id="ARBA00023002"/>
    </source>
</evidence>
<dbReference type="Pfam" id="PF00106">
    <property type="entry name" value="adh_short"/>
    <property type="match status" value="1"/>
</dbReference>